<dbReference type="Gene3D" id="3.40.50.720">
    <property type="entry name" value="NAD(P)-binding Rossmann-like Domain"/>
    <property type="match status" value="1"/>
</dbReference>
<dbReference type="NCBIfam" id="NF008058">
    <property type="entry name" value="PRK10792.1"/>
    <property type="match status" value="1"/>
</dbReference>
<evidence type="ECO:0000313" key="16">
    <source>
        <dbReference type="Proteomes" id="UP000503308"/>
    </source>
</evidence>
<evidence type="ECO:0000256" key="10">
    <source>
        <dbReference type="ARBA" id="ARBA00023167"/>
    </source>
</evidence>
<keyword evidence="9 12" id="KW-0368">Histidine biosynthesis</keyword>
<protein>
    <recommendedName>
        <fullName evidence="12">Bifunctional protein FolD</fullName>
    </recommendedName>
    <domain>
        <recommendedName>
            <fullName evidence="12">Methylenetetrahydrofolate dehydrogenase</fullName>
            <ecNumber evidence="12">1.5.1.5</ecNumber>
        </recommendedName>
    </domain>
    <domain>
        <recommendedName>
            <fullName evidence="12">Methenyltetrahydrofolate cyclohydrolase</fullName>
            <ecNumber evidence="12">3.5.4.9</ecNumber>
        </recommendedName>
    </domain>
</protein>
<name>A0A858SS76_9RHOB</name>
<dbReference type="PANTHER" id="PTHR48099:SF5">
    <property type="entry name" value="C-1-TETRAHYDROFOLATE SYNTHASE, CYTOPLASMIC"/>
    <property type="match status" value="1"/>
</dbReference>
<feature type="domain" description="Tetrahydrofolate dehydrogenase/cyclohydrolase catalytic" evidence="13">
    <location>
        <begin position="6"/>
        <end position="121"/>
    </location>
</feature>
<dbReference type="InterPro" id="IPR000672">
    <property type="entry name" value="THF_DH/CycHdrlase"/>
</dbReference>
<keyword evidence="4 12" id="KW-0028">Amino-acid biosynthesis</keyword>
<dbReference type="InterPro" id="IPR020630">
    <property type="entry name" value="THF_DH/CycHdrlase_cat_dom"/>
</dbReference>
<evidence type="ECO:0000259" key="14">
    <source>
        <dbReference type="Pfam" id="PF02882"/>
    </source>
</evidence>
<dbReference type="FunFam" id="3.40.50.720:FF:000006">
    <property type="entry name" value="Bifunctional protein FolD"/>
    <property type="match status" value="1"/>
</dbReference>
<feature type="binding site" evidence="12">
    <location>
        <begin position="166"/>
        <end position="168"/>
    </location>
    <ligand>
        <name>NADP(+)</name>
        <dbReference type="ChEBI" id="CHEBI:58349"/>
    </ligand>
</feature>
<comment type="catalytic activity">
    <reaction evidence="12">
        <text>(6R)-5,10-methylene-5,6,7,8-tetrahydrofolate + NADP(+) = (6R)-5,10-methenyltetrahydrofolate + NADPH</text>
        <dbReference type="Rhea" id="RHEA:22812"/>
        <dbReference type="ChEBI" id="CHEBI:15636"/>
        <dbReference type="ChEBI" id="CHEBI:57455"/>
        <dbReference type="ChEBI" id="CHEBI:57783"/>
        <dbReference type="ChEBI" id="CHEBI:58349"/>
        <dbReference type="EC" id="1.5.1.5"/>
    </reaction>
</comment>
<comment type="subunit">
    <text evidence="2 12">Homodimer.</text>
</comment>
<keyword evidence="6 12" id="KW-0378">Hydrolase</keyword>
<dbReference type="Pfam" id="PF00763">
    <property type="entry name" value="THF_DHG_CYH"/>
    <property type="match status" value="1"/>
</dbReference>
<evidence type="ECO:0000256" key="3">
    <source>
        <dbReference type="ARBA" id="ARBA00022563"/>
    </source>
</evidence>
<accession>A0A858SS76</accession>
<evidence type="ECO:0000256" key="11">
    <source>
        <dbReference type="ARBA" id="ARBA00023268"/>
    </source>
</evidence>
<keyword evidence="11 12" id="KW-0511">Multifunctional enzyme</keyword>
<dbReference type="GO" id="GO:0000105">
    <property type="term" value="P:L-histidine biosynthetic process"/>
    <property type="evidence" value="ECO:0007669"/>
    <property type="project" value="UniProtKB-KW"/>
</dbReference>
<keyword evidence="8 12" id="KW-0560">Oxidoreductase</keyword>
<dbReference type="KEGG" id="rpon:G3256_04915"/>
<dbReference type="GO" id="GO:0004477">
    <property type="term" value="F:methenyltetrahydrofolate cyclohydrolase activity"/>
    <property type="evidence" value="ECO:0007669"/>
    <property type="project" value="UniProtKB-UniRule"/>
</dbReference>
<comment type="similarity">
    <text evidence="12">Belongs to the tetrahydrofolate dehydrogenase/cyclohydrolase family.</text>
</comment>
<evidence type="ECO:0000256" key="5">
    <source>
        <dbReference type="ARBA" id="ARBA00022755"/>
    </source>
</evidence>
<dbReference type="SUPFAM" id="SSF53223">
    <property type="entry name" value="Aminoacid dehydrogenase-like, N-terminal domain"/>
    <property type="match status" value="1"/>
</dbReference>
<dbReference type="InterPro" id="IPR020631">
    <property type="entry name" value="THF_DH/CycHdrlase_NAD-bd_dom"/>
</dbReference>
<evidence type="ECO:0000256" key="12">
    <source>
        <dbReference type="HAMAP-Rule" id="MF_01576"/>
    </source>
</evidence>
<dbReference type="InterPro" id="IPR020867">
    <property type="entry name" value="THF_DH/CycHdrlase_CS"/>
</dbReference>
<comment type="function">
    <text evidence="12">Catalyzes the oxidation of 5,10-methylenetetrahydrofolate to 5,10-methenyltetrahydrofolate and then the hydrolysis of 5,10-methenyltetrahydrofolate to 10-formyltetrahydrofolate.</text>
</comment>
<dbReference type="RefSeq" id="WP_169639761.1">
    <property type="nucleotide sequence ID" value="NZ_CP048788.1"/>
</dbReference>
<evidence type="ECO:0000256" key="4">
    <source>
        <dbReference type="ARBA" id="ARBA00022605"/>
    </source>
</evidence>
<dbReference type="PROSITE" id="PS00766">
    <property type="entry name" value="THF_DHG_CYH_1"/>
    <property type="match status" value="1"/>
</dbReference>
<proteinExistence type="inferred from homology"/>
<keyword evidence="7 12" id="KW-0521">NADP</keyword>
<organism evidence="15 16">
    <name type="scientific">Roseobacter ponti</name>
    <dbReference type="NCBI Taxonomy" id="1891787"/>
    <lineage>
        <taxon>Bacteria</taxon>
        <taxon>Pseudomonadati</taxon>
        <taxon>Pseudomonadota</taxon>
        <taxon>Alphaproteobacteria</taxon>
        <taxon>Rhodobacterales</taxon>
        <taxon>Roseobacteraceae</taxon>
        <taxon>Roseobacter</taxon>
    </lineage>
</organism>
<dbReference type="HAMAP" id="MF_01576">
    <property type="entry name" value="THF_DHG_CYH"/>
    <property type="match status" value="1"/>
</dbReference>
<dbReference type="GO" id="GO:0006164">
    <property type="term" value="P:purine nucleotide biosynthetic process"/>
    <property type="evidence" value="ECO:0007669"/>
    <property type="project" value="UniProtKB-KW"/>
</dbReference>
<dbReference type="GO" id="GO:0004488">
    <property type="term" value="F:methylenetetrahydrofolate dehydrogenase (NADP+) activity"/>
    <property type="evidence" value="ECO:0007669"/>
    <property type="project" value="UniProtKB-UniRule"/>
</dbReference>
<gene>
    <name evidence="12 15" type="primary">folD</name>
    <name evidence="15" type="ORF">G3256_04915</name>
</gene>
<evidence type="ECO:0000256" key="1">
    <source>
        <dbReference type="ARBA" id="ARBA00004777"/>
    </source>
</evidence>
<dbReference type="EMBL" id="CP048788">
    <property type="protein sequence ID" value="QJF50543.1"/>
    <property type="molecule type" value="Genomic_DNA"/>
</dbReference>
<dbReference type="AlphaFoldDB" id="A0A858SS76"/>
<keyword evidence="3 12" id="KW-0554">One-carbon metabolism</keyword>
<dbReference type="FunFam" id="3.40.50.10860:FF:000005">
    <property type="entry name" value="C-1-tetrahydrofolate synthase, cytoplasmic, putative"/>
    <property type="match status" value="1"/>
</dbReference>
<dbReference type="NCBIfam" id="NF010783">
    <property type="entry name" value="PRK14186.1"/>
    <property type="match status" value="1"/>
</dbReference>
<evidence type="ECO:0000256" key="8">
    <source>
        <dbReference type="ARBA" id="ARBA00023002"/>
    </source>
</evidence>
<dbReference type="EC" id="1.5.1.5" evidence="12"/>
<dbReference type="SUPFAM" id="SSF51735">
    <property type="entry name" value="NAD(P)-binding Rossmann-fold domains"/>
    <property type="match status" value="1"/>
</dbReference>
<evidence type="ECO:0000259" key="13">
    <source>
        <dbReference type="Pfam" id="PF00763"/>
    </source>
</evidence>
<dbReference type="GO" id="GO:0009086">
    <property type="term" value="P:methionine biosynthetic process"/>
    <property type="evidence" value="ECO:0007669"/>
    <property type="project" value="UniProtKB-KW"/>
</dbReference>
<dbReference type="Gene3D" id="3.40.50.10860">
    <property type="entry name" value="Leucine Dehydrogenase, chain A, domain 1"/>
    <property type="match status" value="1"/>
</dbReference>
<dbReference type="Pfam" id="PF02882">
    <property type="entry name" value="THF_DHG_CYH_C"/>
    <property type="match status" value="1"/>
</dbReference>
<dbReference type="InterPro" id="IPR046346">
    <property type="entry name" value="Aminoacid_DH-like_N_sf"/>
</dbReference>
<comment type="catalytic activity">
    <reaction evidence="12">
        <text>(6R)-5,10-methenyltetrahydrofolate + H2O = (6R)-10-formyltetrahydrofolate + H(+)</text>
        <dbReference type="Rhea" id="RHEA:23700"/>
        <dbReference type="ChEBI" id="CHEBI:15377"/>
        <dbReference type="ChEBI" id="CHEBI:15378"/>
        <dbReference type="ChEBI" id="CHEBI:57455"/>
        <dbReference type="ChEBI" id="CHEBI:195366"/>
        <dbReference type="EC" id="3.5.4.9"/>
    </reaction>
</comment>
<reference evidence="15 16" key="1">
    <citation type="submission" date="2020-02" db="EMBL/GenBank/DDBJ databases">
        <title>Genome sequence of Roseobacter ponti.</title>
        <authorList>
            <person name="Hollensteiner J."/>
            <person name="Schneider D."/>
            <person name="Poehlein A."/>
            <person name="Daniel R."/>
        </authorList>
    </citation>
    <scope>NUCLEOTIDE SEQUENCE [LARGE SCALE GENOMIC DNA]</scope>
    <source>
        <strain evidence="15 16">DSM 106830</strain>
    </source>
</reference>
<dbReference type="NCBIfam" id="NF010785">
    <property type="entry name" value="PRK14188.1"/>
    <property type="match status" value="1"/>
</dbReference>
<evidence type="ECO:0000313" key="15">
    <source>
        <dbReference type="EMBL" id="QJF50543.1"/>
    </source>
</evidence>
<sequence>MTAKIIDGKAFAARVRGLVKDHVTRLKEDHGITPGLAVVLVGEDPASQVYVRSKGRQTVEAGMKSVEHKLDADTSEEDLLKTVQQLNDDPEIHGILVQLPLPKHLNEDLVIGSIDPAKDVDGFHISNVGLLGTGQKSMVPCTPLGCLMMLRDHHGSISGMDAVVIGRSNIVGKPMAQLLLGDSCTVTIAHSRTKDLPDVVRRADIVVAAVGRPRMVPGDWIKPGATVIDVGINRLDAPEKGEGKTRLVGDVDYESCAAVAGAITPVPGGVGPMTIACLLANTVTACCRASGLPEPEGLTA</sequence>
<keyword evidence="10 12" id="KW-0486">Methionine biosynthesis</keyword>
<feature type="domain" description="Tetrahydrofolate dehydrogenase/cyclohydrolase NAD(P)-binding" evidence="14">
    <location>
        <begin position="140"/>
        <end position="288"/>
    </location>
</feature>
<evidence type="ECO:0000256" key="9">
    <source>
        <dbReference type="ARBA" id="ARBA00023102"/>
    </source>
</evidence>
<keyword evidence="16" id="KW-1185">Reference proteome</keyword>
<dbReference type="UniPathway" id="UPA00193"/>
<dbReference type="Proteomes" id="UP000503308">
    <property type="component" value="Chromosome"/>
</dbReference>
<evidence type="ECO:0000256" key="6">
    <source>
        <dbReference type="ARBA" id="ARBA00022801"/>
    </source>
</evidence>
<dbReference type="GO" id="GO:0005829">
    <property type="term" value="C:cytosol"/>
    <property type="evidence" value="ECO:0007669"/>
    <property type="project" value="TreeGrafter"/>
</dbReference>
<dbReference type="PROSITE" id="PS00767">
    <property type="entry name" value="THF_DHG_CYH_2"/>
    <property type="match status" value="1"/>
</dbReference>
<dbReference type="CDD" id="cd01080">
    <property type="entry name" value="NAD_bind_m-THF_DH_Cyclohyd"/>
    <property type="match status" value="1"/>
</dbReference>
<dbReference type="PRINTS" id="PR00085">
    <property type="entry name" value="THFDHDRGNASE"/>
</dbReference>
<comment type="pathway">
    <text evidence="1 12">One-carbon metabolism; tetrahydrofolate interconversion.</text>
</comment>
<dbReference type="EC" id="3.5.4.9" evidence="12"/>
<feature type="binding site" evidence="12">
    <location>
        <position position="232"/>
    </location>
    <ligand>
        <name>NADP(+)</name>
        <dbReference type="ChEBI" id="CHEBI:58349"/>
    </ligand>
</feature>
<dbReference type="InterPro" id="IPR036291">
    <property type="entry name" value="NAD(P)-bd_dom_sf"/>
</dbReference>
<comment type="caution">
    <text evidence="12">Lacks conserved residue(s) required for the propagation of feature annotation.</text>
</comment>
<evidence type="ECO:0000256" key="2">
    <source>
        <dbReference type="ARBA" id="ARBA00011738"/>
    </source>
</evidence>
<keyword evidence="5 12" id="KW-0658">Purine biosynthesis</keyword>
<dbReference type="PANTHER" id="PTHR48099">
    <property type="entry name" value="C-1-TETRAHYDROFOLATE SYNTHASE, CYTOPLASMIC-RELATED"/>
    <property type="match status" value="1"/>
</dbReference>
<evidence type="ECO:0000256" key="7">
    <source>
        <dbReference type="ARBA" id="ARBA00022857"/>
    </source>
</evidence>
<dbReference type="GO" id="GO:0035999">
    <property type="term" value="P:tetrahydrofolate interconversion"/>
    <property type="evidence" value="ECO:0007669"/>
    <property type="project" value="UniProtKB-UniRule"/>
</dbReference>